<evidence type="ECO:0000256" key="1">
    <source>
        <dbReference type="ARBA" id="ARBA00023002"/>
    </source>
</evidence>
<dbReference type="OrthoDB" id="271711at2"/>
<dbReference type="PRINTS" id="PR00084">
    <property type="entry name" value="MTLDHDRGNASE"/>
</dbReference>
<reference evidence="5 6" key="1">
    <citation type="submission" date="2019-09" db="EMBL/GenBank/DDBJ databases">
        <authorList>
            <person name="Valk L.C."/>
        </authorList>
    </citation>
    <scope>NUCLEOTIDE SEQUENCE [LARGE SCALE GENOMIC DNA]</scope>
    <source>
        <strain evidence="5">GalUA</strain>
    </source>
</reference>
<dbReference type="PANTHER" id="PTHR43362:SF1">
    <property type="entry name" value="MANNITOL DEHYDROGENASE 2-RELATED"/>
    <property type="match status" value="1"/>
</dbReference>
<dbReference type="InterPro" id="IPR000669">
    <property type="entry name" value="Mannitol_DH"/>
</dbReference>
<dbReference type="InterPro" id="IPR013131">
    <property type="entry name" value="Mannitol_DH_N"/>
</dbReference>
<dbReference type="GO" id="GO:0008926">
    <property type="term" value="F:mannitol-1-phosphate 5-dehydrogenase activity"/>
    <property type="evidence" value="ECO:0007669"/>
    <property type="project" value="UniProtKB-EC"/>
</dbReference>
<dbReference type="Gene3D" id="1.10.1040.10">
    <property type="entry name" value="N-(1-d-carboxylethyl)-l-norvaline Dehydrogenase, domain 2"/>
    <property type="match status" value="1"/>
</dbReference>
<name>A0A7V7QIG9_9FIRM</name>
<proteinExistence type="predicted"/>
<dbReference type="AlphaFoldDB" id="A0A7V7QIG9"/>
<dbReference type="PANTHER" id="PTHR43362">
    <property type="entry name" value="MANNITOL DEHYDROGENASE DSF1-RELATED"/>
    <property type="match status" value="1"/>
</dbReference>
<feature type="domain" description="Mannitol dehydrogenase N-terminal" evidence="3">
    <location>
        <begin position="40"/>
        <end position="307"/>
    </location>
</feature>
<reference evidence="5 6" key="2">
    <citation type="submission" date="2020-02" db="EMBL/GenBank/DDBJ databases">
        <title>Candidatus Galacturonibacter soehngenii shows hetero-acetogenic catabolism of galacturonic acid but lacks a canonical carbon monoxide dehydrogenase/acetyl-CoA synthase complex.</title>
        <authorList>
            <person name="Diender M."/>
            <person name="Stouten G.R."/>
            <person name="Petersen J.F."/>
            <person name="Nielsen P.H."/>
            <person name="Dueholm M.S."/>
            <person name="Pronk J.T."/>
            <person name="Van Loosdrecht M.C.M."/>
        </authorList>
    </citation>
    <scope>NUCLEOTIDE SEQUENCE [LARGE SCALE GENOMIC DNA]</scope>
    <source>
        <strain evidence="5">GalUA</strain>
    </source>
</reference>
<feature type="domain" description="Mannitol dehydrogenase C-terminal" evidence="4">
    <location>
        <begin position="319"/>
        <end position="507"/>
    </location>
</feature>
<dbReference type="InterPro" id="IPR013328">
    <property type="entry name" value="6PGD_dom2"/>
</dbReference>
<evidence type="ECO:0000259" key="3">
    <source>
        <dbReference type="Pfam" id="PF01232"/>
    </source>
</evidence>
<comment type="caution">
    <text evidence="5">The sequence shown here is derived from an EMBL/GenBank/DDBJ whole genome shotgun (WGS) entry which is preliminary data.</text>
</comment>
<sequence>MKLKQSELQQKEQWNALGYKLFDYDREAVTKATKENPFWIHFGAGNIFRAFQANVVQNLLNKGVLSKGLIVAEGYDYEIIEKINHPYDDLSLLVTLKADGNVEKTVVGSVVESLTLDSLNEVDYNRLKEIFQAPSLQMASFTITEKGYSLVDGSGKELPAVTVDMKNGPASPNSYIGKVASLLYERYKNGKKPIAMVSMDNCSHNGDKLYQAIAAFAKTWEENGLVEAGFVDYVNNPYSVSFPCTMIDKITPRPDAFVCDLLRKDGLEELDPLITSKNTYVAPFVNAEECEYLVIEDLFPNGRPKLEEGGFIFTTRDIVDKVERMKVCTCLNPLHTTLAVFGCLLGYDLISKEMKNPVLKKLVEIIGYQEGLPVVVNPGILDPKEFIDTVVNVRIPNPFMPDTPQRIATDTSQKLAIRFGETIKAYEASSDLNVGDLKLIPLVFAGWIRYLMGIDDKGNSFELSPDPLLEQVRPYVKDIKLGDSFDAKEELKPLLKDKVIFGVDLYEVGLADLVCDYFTEMIAGVGAVEATLSKYVTL</sequence>
<evidence type="ECO:0000313" key="6">
    <source>
        <dbReference type="Proteomes" id="UP000461768"/>
    </source>
</evidence>
<dbReference type="InterPro" id="IPR036291">
    <property type="entry name" value="NAD(P)-bd_dom_sf"/>
</dbReference>
<dbReference type="SUPFAM" id="SSF51735">
    <property type="entry name" value="NAD(P)-binding Rossmann-fold domains"/>
    <property type="match status" value="1"/>
</dbReference>
<dbReference type="RefSeq" id="WP_151147516.1">
    <property type="nucleotide sequence ID" value="NZ_WAGX01000007.1"/>
</dbReference>
<dbReference type="Pfam" id="PF01232">
    <property type="entry name" value="Mannitol_dh"/>
    <property type="match status" value="1"/>
</dbReference>
<dbReference type="SUPFAM" id="SSF48179">
    <property type="entry name" value="6-phosphogluconate dehydrogenase C-terminal domain-like"/>
    <property type="match status" value="1"/>
</dbReference>
<dbReference type="InterPro" id="IPR013118">
    <property type="entry name" value="Mannitol_DH_C"/>
</dbReference>
<evidence type="ECO:0000313" key="5">
    <source>
        <dbReference type="EMBL" id="KAB1435864.1"/>
    </source>
</evidence>
<gene>
    <name evidence="5" type="ORF">F7O84_15930</name>
</gene>
<dbReference type="Proteomes" id="UP000461768">
    <property type="component" value="Unassembled WGS sequence"/>
</dbReference>
<evidence type="ECO:0000259" key="4">
    <source>
        <dbReference type="Pfam" id="PF08125"/>
    </source>
</evidence>
<protein>
    <submittedName>
        <fullName evidence="5">Mannitol dehydrogenase family protein</fullName>
    </submittedName>
</protein>
<comment type="catalytic activity">
    <reaction evidence="2">
        <text>D-mannitol 1-phosphate + NAD(+) = beta-D-fructose 6-phosphate + NADH + H(+)</text>
        <dbReference type="Rhea" id="RHEA:19661"/>
        <dbReference type="ChEBI" id="CHEBI:15378"/>
        <dbReference type="ChEBI" id="CHEBI:57540"/>
        <dbReference type="ChEBI" id="CHEBI:57634"/>
        <dbReference type="ChEBI" id="CHEBI:57945"/>
        <dbReference type="ChEBI" id="CHEBI:61381"/>
        <dbReference type="EC" id="1.1.1.17"/>
    </reaction>
</comment>
<dbReference type="Gene3D" id="3.40.50.720">
    <property type="entry name" value="NAD(P)-binding Rossmann-like Domain"/>
    <property type="match status" value="1"/>
</dbReference>
<dbReference type="EMBL" id="WAGX01000007">
    <property type="protein sequence ID" value="KAB1435864.1"/>
    <property type="molecule type" value="Genomic_DNA"/>
</dbReference>
<dbReference type="InterPro" id="IPR050988">
    <property type="entry name" value="Mannitol_DH/Oxidoreductase"/>
</dbReference>
<dbReference type="InterPro" id="IPR008927">
    <property type="entry name" value="6-PGluconate_DH-like_C_sf"/>
</dbReference>
<keyword evidence="1" id="KW-0560">Oxidoreductase</keyword>
<accession>A0A7V7QIG9</accession>
<evidence type="ECO:0000256" key="2">
    <source>
        <dbReference type="ARBA" id="ARBA00048615"/>
    </source>
</evidence>
<organism evidence="5 6">
    <name type="scientific">Candidatus Galacturonatibacter soehngenii</name>
    <dbReference type="NCBI Taxonomy" id="2307010"/>
    <lineage>
        <taxon>Bacteria</taxon>
        <taxon>Bacillati</taxon>
        <taxon>Bacillota</taxon>
        <taxon>Clostridia</taxon>
        <taxon>Lachnospirales</taxon>
        <taxon>Lachnospiraceae</taxon>
        <taxon>Candidatus Galacturonatibacter</taxon>
    </lineage>
</organism>
<dbReference type="Pfam" id="PF08125">
    <property type="entry name" value="Mannitol_dh_C"/>
    <property type="match status" value="1"/>
</dbReference>
<keyword evidence="6" id="KW-1185">Reference proteome</keyword>